<comment type="function">
    <text evidence="6">Part of the ABC transporter complex HmuTUV involved in hemin import. Responsible for energy coupling to the transport system.</text>
</comment>
<evidence type="ECO:0000256" key="2">
    <source>
        <dbReference type="ARBA" id="ARBA00022448"/>
    </source>
</evidence>
<dbReference type="Proteomes" id="UP000018700">
    <property type="component" value="Chromosome"/>
</dbReference>
<dbReference type="EMBL" id="CP006745">
    <property type="protein sequence ID" value="AHC73764.1"/>
    <property type="molecule type" value="Genomic_DNA"/>
</dbReference>
<evidence type="ECO:0000256" key="5">
    <source>
        <dbReference type="ARBA" id="ARBA00022967"/>
    </source>
</evidence>
<dbReference type="Gene3D" id="3.40.50.300">
    <property type="entry name" value="P-loop containing nucleotide triphosphate hydrolases"/>
    <property type="match status" value="1"/>
</dbReference>
<dbReference type="AlphaFoldDB" id="V9TS95"/>
<dbReference type="GO" id="GO:0016887">
    <property type="term" value="F:ATP hydrolysis activity"/>
    <property type="evidence" value="ECO:0007669"/>
    <property type="project" value="InterPro"/>
</dbReference>
<dbReference type="PANTHER" id="PTHR42794">
    <property type="entry name" value="HEMIN IMPORT ATP-BINDING PROTEIN HMUV"/>
    <property type="match status" value="1"/>
</dbReference>
<dbReference type="eggNOG" id="COG1120">
    <property type="taxonomic scope" value="Bacteria"/>
</dbReference>
<gene>
    <name evidence="8" type="primary">fecE</name>
    <name evidence="8" type="ORF">P856_550</name>
</gene>
<evidence type="ECO:0000256" key="4">
    <source>
        <dbReference type="ARBA" id="ARBA00022840"/>
    </source>
</evidence>
<dbReference type="HOGENOM" id="CLU_000604_1_11_5"/>
<evidence type="ECO:0000256" key="1">
    <source>
        <dbReference type="ARBA" id="ARBA00005417"/>
    </source>
</evidence>
<dbReference type="FunFam" id="3.40.50.300:FF:000134">
    <property type="entry name" value="Iron-enterobactin ABC transporter ATP-binding protein"/>
    <property type="match status" value="1"/>
</dbReference>
<dbReference type="PROSITE" id="PS50893">
    <property type="entry name" value="ABC_TRANSPORTER_2"/>
    <property type="match status" value="1"/>
</dbReference>
<keyword evidence="2" id="KW-0813">Transport</keyword>
<evidence type="ECO:0000313" key="8">
    <source>
        <dbReference type="EMBL" id="AHC73764.1"/>
    </source>
</evidence>
<dbReference type="PANTHER" id="PTHR42794:SF1">
    <property type="entry name" value="HEMIN IMPORT ATP-BINDING PROTEIN HMUV"/>
    <property type="match status" value="1"/>
</dbReference>
<evidence type="ECO:0000313" key="9">
    <source>
        <dbReference type="Proteomes" id="UP000018700"/>
    </source>
</evidence>
<dbReference type="SUPFAM" id="SSF52540">
    <property type="entry name" value="P-loop containing nucleoside triphosphate hydrolases"/>
    <property type="match status" value="1"/>
</dbReference>
<dbReference type="InterPro" id="IPR003439">
    <property type="entry name" value="ABC_transporter-like_ATP-bd"/>
</dbReference>
<keyword evidence="9" id="KW-1185">Reference proteome</keyword>
<organism evidence="8 9">
    <name type="scientific">Candidatus Endolissoclinum faulkneri L5</name>
    <dbReference type="NCBI Taxonomy" id="1401328"/>
    <lineage>
        <taxon>Bacteria</taxon>
        <taxon>Pseudomonadati</taxon>
        <taxon>Pseudomonadota</taxon>
        <taxon>Alphaproteobacteria</taxon>
        <taxon>Rhodospirillales</taxon>
        <taxon>Rhodospirillaceae</taxon>
        <taxon>Candidatus Endolissoclinum</taxon>
    </lineage>
</organism>
<evidence type="ECO:0000259" key="7">
    <source>
        <dbReference type="PROSITE" id="PS50893"/>
    </source>
</evidence>
<dbReference type="GO" id="GO:0005524">
    <property type="term" value="F:ATP binding"/>
    <property type="evidence" value="ECO:0007669"/>
    <property type="project" value="UniProtKB-KW"/>
</dbReference>
<dbReference type="SMART" id="SM00382">
    <property type="entry name" value="AAA"/>
    <property type="match status" value="1"/>
</dbReference>
<proteinExistence type="inferred from homology"/>
<protein>
    <submittedName>
        <fullName evidence="8">Fe(3+) dicitrate transport ATP-binding protein fecE</fullName>
    </submittedName>
</protein>
<evidence type="ECO:0000256" key="6">
    <source>
        <dbReference type="ARBA" id="ARBA00037066"/>
    </source>
</evidence>
<accession>V9TS95</accession>
<evidence type="ECO:0000256" key="3">
    <source>
        <dbReference type="ARBA" id="ARBA00022741"/>
    </source>
</evidence>
<dbReference type="Pfam" id="PF00005">
    <property type="entry name" value="ABC_tran"/>
    <property type="match status" value="1"/>
</dbReference>
<comment type="similarity">
    <text evidence="1">Belongs to the ABC transporter superfamily.</text>
</comment>
<sequence length="293" mass="31517">MIKTIAKIKFLVMEGAFTNANLMSFSLALISNPASISLDAKNISLYDGDKILLEVVTLSVGTGEVVGLLGPNGSGKSTLLKILACISEPSEGEVILNGKPIIGLDRKSIAQMIGYLPQGANSEWPISAREVVMLGRIPFLSSLSKISAADHIAVNKAMLATDTAHLTKRAVTTLSCGERMRVMLARALTGDQSLLLLDEPVTGLDPRHQLEAMILLNQLAMTGRSSLVVLHDITLAARFCRRIYVLHQGMIVSEGPPSEALDIGIMASVFGIEARFIEEDKDVLIIPWSLQKS</sequence>
<keyword evidence="3" id="KW-0547">Nucleotide-binding</keyword>
<feature type="domain" description="ABC transporter" evidence="7">
    <location>
        <begin position="38"/>
        <end position="273"/>
    </location>
</feature>
<keyword evidence="4 8" id="KW-0067">ATP-binding</keyword>
<dbReference type="KEGG" id="efk:P856_550"/>
<dbReference type="STRING" id="1401328.P856_550"/>
<reference evidence="8 9" key="1">
    <citation type="journal article" date="2013" name="PLoS ONE">
        <title>Bacterial endosymbiosis in a chordate host: long-term co-evolution and conservation of secondary metabolism.</title>
        <authorList>
            <person name="Kwan J.C."/>
            <person name="Schmidt E.W."/>
        </authorList>
    </citation>
    <scope>NUCLEOTIDE SEQUENCE [LARGE SCALE GENOMIC DNA]</scope>
    <source>
        <strain evidence="9">faulkneri L5</strain>
    </source>
</reference>
<name>V9TS95_9PROT</name>
<keyword evidence="5" id="KW-1278">Translocase</keyword>
<dbReference type="InterPro" id="IPR003593">
    <property type="entry name" value="AAA+_ATPase"/>
</dbReference>
<dbReference type="InterPro" id="IPR027417">
    <property type="entry name" value="P-loop_NTPase"/>
</dbReference>